<dbReference type="Proteomes" id="UP001172101">
    <property type="component" value="Unassembled WGS sequence"/>
</dbReference>
<reference evidence="3" key="1">
    <citation type="submission" date="2023-06" db="EMBL/GenBank/DDBJ databases">
        <title>Genome-scale phylogeny and comparative genomics of the fungal order Sordariales.</title>
        <authorList>
            <consortium name="Lawrence Berkeley National Laboratory"/>
            <person name="Hensen N."/>
            <person name="Bonometti L."/>
            <person name="Westerberg I."/>
            <person name="Brannstrom I.O."/>
            <person name="Guillou S."/>
            <person name="Cros-Aarteil S."/>
            <person name="Calhoun S."/>
            <person name="Haridas S."/>
            <person name="Kuo A."/>
            <person name="Mondo S."/>
            <person name="Pangilinan J."/>
            <person name="Riley R."/>
            <person name="LaButti K."/>
            <person name="Andreopoulos B."/>
            <person name="Lipzen A."/>
            <person name="Chen C."/>
            <person name="Yanf M."/>
            <person name="Daum C."/>
            <person name="Ng V."/>
            <person name="Clum A."/>
            <person name="Steindorff A."/>
            <person name="Ohm R."/>
            <person name="Martin F."/>
            <person name="Silar P."/>
            <person name="Natvig D."/>
            <person name="Lalanne C."/>
            <person name="Gautier V."/>
            <person name="Ament-velasquez S.L."/>
            <person name="Kruys A."/>
            <person name="Hutchinson M.I."/>
            <person name="Powell A.J."/>
            <person name="Barry K."/>
            <person name="Miller A.N."/>
            <person name="Grigoriev I.V."/>
            <person name="Debuchy R."/>
            <person name="Gladieux P."/>
            <person name="Thoren M.H."/>
            <person name="Johannesson H."/>
        </authorList>
    </citation>
    <scope>NUCLEOTIDE SEQUENCE</scope>
    <source>
        <strain evidence="3">SMH2392-1A</strain>
    </source>
</reference>
<dbReference type="PROSITE" id="PS50280">
    <property type="entry name" value="SET"/>
    <property type="match status" value="1"/>
</dbReference>
<evidence type="ECO:0000313" key="4">
    <source>
        <dbReference type="Proteomes" id="UP001172101"/>
    </source>
</evidence>
<name>A0AA40DS45_9PEZI</name>
<evidence type="ECO:0000256" key="1">
    <source>
        <dbReference type="SAM" id="MobiDB-lite"/>
    </source>
</evidence>
<dbReference type="Pfam" id="PF00856">
    <property type="entry name" value="SET"/>
    <property type="match status" value="1"/>
</dbReference>
<dbReference type="InterPro" id="IPR001214">
    <property type="entry name" value="SET_dom"/>
</dbReference>
<comment type="caution">
    <text evidence="3">The sequence shown here is derived from an EMBL/GenBank/DDBJ whole genome shotgun (WGS) entry which is preliminary data.</text>
</comment>
<dbReference type="InterPro" id="IPR046341">
    <property type="entry name" value="SET_dom_sf"/>
</dbReference>
<proteinExistence type="predicted"/>
<organism evidence="3 4">
    <name type="scientific">Lasiosphaeria miniovina</name>
    <dbReference type="NCBI Taxonomy" id="1954250"/>
    <lineage>
        <taxon>Eukaryota</taxon>
        <taxon>Fungi</taxon>
        <taxon>Dikarya</taxon>
        <taxon>Ascomycota</taxon>
        <taxon>Pezizomycotina</taxon>
        <taxon>Sordariomycetes</taxon>
        <taxon>Sordariomycetidae</taxon>
        <taxon>Sordariales</taxon>
        <taxon>Lasiosphaeriaceae</taxon>
        <taxon>Lasiosphaeria</taxon>
    </lineage>
</organism>
<gene>
    <name evidence="3" type="ORF">B0T26DRAFT_742532</name>
</gene>
<dbReference type="CDD" id="cd20071">
    <property type="entry name" value="SET_SMYD"/>
    <property type="match status" value="1"/>
</dbReference>
<feature type="region of interest" description="Disordered" evidence="1">
    <location>
        <begin position="1"/>
        <end position="50"/>
    </location>
</feature>
<dbReference type="RefSeq" id="XP_060295476.1">
    <property type="nucleotide sequence ID" value="XM_060444131.1"/>
</dbReference>
<evidence type="ECO:0000313" key="3">
    <source>
        <dbReference type="EMBL" id="KAK0714154.1"/>
    </source>
</evidence>
<feature type="compositionally biased region" description="Low complexity" evidence="1">
    <location>
        <begin position="14"/>
        <end position="48"/>
    </location>
</feature>
<sequence>MDGAAETEQATKASSSPSSPSSSPSSPSSPSSSPSSPSSSPSSPSSSPWSRSLVCRRVGRDEFCAFTHRGFAAGEGIAVITTPARILVLGSQPPLDIPASQPDSSPSPSSNTDTDGVDYTDALIAGKGVGLVAARPIRAGRRLAMRTASTPAVMVDDRAFTGLRRDDLAALLAQAIVALPEPHQARFLNLSATASDGDKDDSGLARVFRIFATNAFKTTVKLGADAAVAVGVPSGPDAGIDFHSTFTEVSRLNHECSPNLGYYFDSVTLSHKVYAVRDILPGEELTISYVDVIQPRSVRSERLHTTWSFTCSCPRCTAEAHVVAESDDRVAHMLQLRRELDDYSASATPEKAELLVTLYELEGLEVRIYEAYYRAALEWNGVGDATRAMNYARLCLDKGLTLRGPDRPFIDSMRGLISSPTEHWSWRFRVK</sequence>
<feature type="region of interest" description="Disordered" evidence="1">
    <location>
        <begin position="92"/>
        <end position="118"/>
    </location>
</feature>
<feature type="compositionally biased region" description="Low complexity" evidence="1">
    <location>
        <begin position="98"/>
        <end position="110"/>
    </location>
</feature>
<dbReference type="EMBL" id="JAUIRO010000005">
    <property type="protein sequence ID" value="KAK0714154.1"/>
    <property type="molecule type" value="Genomic_DNA"/>
</dbReference>
<dbReference type="PANTHER" id="PTHR47332">
    <property type="entry name" value="SET DOMAIN-CONTAINING PROTEIN 5"/>
    <property type="match status" value="1"/>
</dbReference>
<accession>A0AA40DS45</accession>
<dbReference type="SUPFAM" id="SSF82199">
    <property type="entry name" value="SET domain"/>
    <property type="match status" value="1"/>
</dbReference>
<dbReference type="AlphaFoldDB" id="A0AA40DS45"/>
<dbReference type="GeneID" id="85327401"/>
<keyword evidence="4" id="KW-1185">Reference proteome</keyword>
<feature type="domain" description="SET" evidence="2">
    <location>
        <begin position="115"/>
        <end position="290"/>
    </location>
</feature>
<dbReference type="Gene3D" id="2.170.270.10">
    <property type="entry name" value="SET domain"/>
    <property type="match status" value="1"/>
</dbReference>
<dbReference type="PANTHER" id="PTHR47332:SF6">
    <property type="entry name" value="SET DOMAIN-CONTAINING PROTEIN"/>
    <property type="match status" value="1"/>
</dbReference>
<dbReference type="InterPro" id="IPR053185">
    <property type="entry name" value="SET_domain_protein"/>
</dbReference>
<evidence type="ECO:0000259" key="2">
    <source>
        <dbReference type="PROSITE" id="PS50280"/>
    </source>
</evidence>
<protein>
    <recommendedName>
        <fullName evidence="2">SET domain-containing protein</fullName>
    </recommendedName>
</protein>